<keyword evidence="1 2" id="KW-0597">Phosphoprotein</keyword>
<dbReference type="PANTHER" id="PTHR44591:SF24">
    <property type="entry name" value="PROTEIN-GLUTAMATE METHYLESTERASE_PROTEIN-GLUTAMINE GLUTAMINASE 1"/>
    <property type="match status" value="1"/>
</dbReference>
<dbReference type="SMART" id="SM00448">
    <property type="entry name" value="REC"/>
    <property type="match status" value="1"/>
</dbReference>
<evidence type="ECO:0000313" key="4">
    <source>
        <dbReference type="EMBL" id="MBB4633007.1"/>
    </source>
</evidence>
<evidence type="ECO:0000313" key="5">
    <source>
        <dbReference type="Proteomes" id="UP000566324"/>
    </source>
</evidence>
<dbReference type="InterPro" id="IPR050595">
    <property type="entry name" value="Bact_response_regulator"/>
</dbReference>
<feature type="domain" description="Response regulatory" evidence="3">
    <location>
        <begin position="16"/>
        <end position="127"/>
    </location>
</feature>
<dbReference type="PROSITE" id="PS50110">
    <property type="entry name" value="RESPONSE_REGULATORY"/>
    <property type="match status" value="1"/>
</dbReference>
<dbReference type="GO" id="GO:0000160">
    <property type="term" value="P:phosphorelay signal transduction system"/>
    <property type="evidence" value="ECO:0007669"/>
    <property type="project" value="InterPro"/>
</dbReference>
<dbReference type="EMBL" id="JACHNZ010000031">
    <property type="protein sequence ID" value="MBB4633007.1"/>
    <property type="molecule type" value="Genomic_DNA"/>
</dbReference>
<reference evidence="4 5" key="1">
    <citation type="submission" date="2020-08" db="EMBL/GenBank/DDBJ databases">
        <title>Genomic Encyclopedia of Type Strains, Phase IV (KMG-IV): sequencing the most valuable type-strain genomes for metagenomic binning, comparative biology and taxonomic classification.</title>
        <authorList>
            <person name="Goeker M."/>
        </authorList>
    </citation>
    <scope>NUCLEOTIDE SEQUENCE [LARGE SCALE GENOMIC DNA]</scope>
    <source>
        <strain evidence="4 5">DSM 17328</strain>
    </source>
</reference>
<evidence type="ECO:0000259" key="3">
    <source>
        <dbReference type="PROSITE" id="PS50110"/>
    </source>
</evidence>
<dbReference type="InterPro" id="IPR001789">
    <property type="entry name" value="Sig_transdc_resp-reg_receiver"/>
</dbReference>
<dbReference type="AlphaFoldDB" id="A0A7W7F7V0"/>
<organism evidence="4 5">
    <name type="scientific">Sphingosinicella soli</name>
    <dbReference type="NCBI Taxonomy" id="333708"/>
    <lineage>
        <taxon>Bacteria</taxon>
        <taxon>Pseudomonadati</taxon>
        <taxon>Pseudomonadota</taxon>
        <taxon>Alphaproteobacteria</taxon>
        <taxon>Sphingomonadales</taxon>
        <taxon>Sphingosinicellaceae</taxon>
        <taxon>Sphingosinicella</taxon>
    </lineage>
</organism>
<comment type="caution">
    <text evidence="4">The sequence shown here is derived from an EMBL/GenBank/DDBJ whole genome shotgun (WGS) entry which is preliminary data.</text>
</comment>
<dbReference type="PANTHER" id="PTHR44591">
    <property type="entry name" value="STRESS RESPONSE REGULATOR PROTEIN 1"/>
    <property type="match status" value="1"/>
</dbReference>
<gene>
    <name evidence="4" type="ORF">GGQ98_002636</name>
</gene>
<keyword evidence="5" id="KW-1185">Reference proteome</keyword>
<dbReference type="Pfam" id="PF00072">
    <property type="entry name" value="Response_reg"/>
    <property type="match status" value="1"/>
</dbReference>
<dbReference type="Gene3D" id="3.40.50.2300">
    <property type="match status" value="1"/>
</dbReference>
<proteinExistence type="predicted"/>
<dbReference type="RefSeq" id="WP_184070205.1">
    <property type="nucleotide sequence ID" value="NZ_JACHNZ010000031.1"/>
</dbReference>
<accession>A0A7W7F7V0</accession>
<evidence type="ECO:0000256" key="2">
    <source>
        <dbReference type="PROSITE-ProRule" id="PRU00169"/>
    </source>
</evidence>
<dbReference type="SUPFAM" id="SSF52172">
    <property type="entry name" value="CheY-like"/>
    <property type="match status" value="1"/>
</dbReference>
<dbReference type="InterPro" id="IPR011006">
    <property type="entry name" value="CheY-like_superfamily"/>
</dbReference>
<feature type="modified residue" description="4-aspartylphosphate" evidence="2">
    <location>
        <position position="66"/>
    </location>
</feature>
<sequence length="131" mass="14284">MTTVATAPQEIPARRKVLLVEDSPLVAMSLETLFEDMDWEMEGPATRLDEALALAETTDADIALLDVNLDGEMSWAVADLLKVRGIPFVFATGYDGASVLPVAHGEAHFVSKPFQITELETLLREIVGEDI</sequence>
<dbReference type="Proteomes" id="UP000566324">
    <property type="component" value="Unassembled WGS sequence"/>
</dbReference>
<protein>
    <submittedName>
        <fullName evidence="4">CheY-like chemotaxis protein</fullName>
    </submittedName>
</protein>
<evidence type="ECO:0000256" key="1">
    <source>
        <dbReference type="ARBA" id="ARBA00022553"/>
    </source>
</evidence>
<name>A0A7W7F7V0_9SPHN</name>